<protein>
    <submittedName>
        <fullName evidence="2">Uncharacterized protein</fullName>
    </submittedName>
</protein>
<name>A0ABR3DNL3_NEUIN</name>
<evidence type="ECO:0000313" key="3">
    <source>
        <dbReference type="Proteomes" id="UP001451303"/>
    </source>
</evidence>
<evidence type="ECO:0000313" key="2">
    <source>
        <dbReference type="EMBL" id="KAL0473908.1"/>
    </source>
</evidence>
<gene>
    <name evidence="2" type="ORF">QR685DRAFT_518137</name>
</gene>
<keyword evidence="3" id="KW-1185">Reference proteome</keyword>
<organism evidence="2 3">
    <name type="scientific">Neurospora intermedia</name>
    <dbReference type="NCBI Taxonomy" id="5142"/>
    <lineage>
        <taxon>Eukaryota</taxon>
        <taxon>Fungi</taxon>
        <taxon>Dikarya</taxon>
        <taxon>Ascomycota</taxon>
        <taxon>Pezizomycotina</taxon>
        <taxon>Sordariomycetes</taxon>
        <taxon>Sordariomycetidae</taxon>
        <taxon>Sordariales</taxon>
        <taxon>Sordariaceae</taxon>
        <taxon>Neurospora</taxon>
    </lineage>
</organism>
<accession>A0ABR3DNL3</accession>
<feature type="region of interest" description="Disordered" evidence="1">
    <location>
        <begin position="1"/>
        <end position="26"/>
    </location>
</feature>
<reference evidence="2 3" key="1">
    <citation type="submission" date="2023-09" db="EMBL/GenBank/DDBJ databases">
        <title>Multi-omics analysis of a traditional fermented food reveals byproduct-associated fungal strains for waste-to-food upcycling.</title>
        <authorList>
            <consortium name="Lawrence Berkeley National Laboratory"/>
            <person name="Rekdal V.M."/>
            <person name="Villalobos-Escobedo J.M."/>
            <person name="Rodriguez-Valeron N."/>
            <person name="Garcia M.O."/>
            <person name="Vasquez D.P."/>
            <person name="Damayanti I."/>
            <person name="Sorensen P.M."/>
            <person name="Baidoo E.E."/>
            <person name="De Carvalho A.C."/>
            <person name="Riley R."/>
            <person name="Lipzen A."/>
            <person name="He G."/>
            <person name="Yan M."/>
            <person name="Haridas S."/>
            <person name="Daum C."/>
            <person name="Yoshinaga Y."/>
            <person name="Ng V."/>
            <person name="Grigoriev I.V."/>
            <person name="Munk R."/>
            <person name="Nuraida L."/>
            <person name="Wijaya C.H."/>
            <person name="Morales P.-C."/>
            <person name="Keasling J.D."/>
        </authorList>
    </citation>
    <scope>NUCLEOTIDE SEQUENCE [LARGE SCALE GENOMIC DNA]</scope>
    <source>
        <strain evidence="2 3">FGSC 2613</strain>
    </source>
</reference>
<dbReference type="Proteomes" id="UP001451303">
    <property type="component" value="Unassembled WGS sequence"/>
</dbReference>
<evidence type="ECO:0000256" key="1">
    <source>
        <dbReference type="SAM" id="MobiDB-lite"/>
    </source>
</evidence>
<comment type="caution">
    <text evidence="2">The sequence shown here is derived from an EMBL/GenBank/DDBJ whole genome shotgun (WGS) entry which is preliminary data.</text>
</comment>
<sequence>MEQPTNKTRRQNKGLSRPGQDTSMRKKSVPLASLFRAFFHLSAHVGIWALGVVRRLGVGYWRGGRGNSRKPE</sequence>
<proteinExistence type="predicted"/>
<dbReference type="EMBL" id="JAVLET010000002">
    <property type="protein sequence ID" value="KAL0473908.1"/>
    <property type="molecule type" value="Genomic_DNA"/>
</dbReference>